<organism evidence="2 3">
    <name type="scientific">Actinoplanes auranticolor</name>
    <dbReference type="NCBI Taxonomy" id="47988"/>
    <lineage>
        <taxon>Bacteria</taxon>
        <taxon>Bacillati</taxon>
        <taxon>Actinomycetota</taxon>
        <taxon>Actinomycetes</taxon>
        <taxon>Micromonosporales</taxon>
        <taxon>Micromonosporaceae</taxon>
        <taxon>Actinoplanes</taxon>
    </lineage>
</organism>
<gene>
    <name evidence="2" type="ORF">Aau02nite_76600</name>
</gene>
<proteinExistence type="predicted"/>
<dbReference type="Proteomes" id="UP000681340">
    <property type="component" value="Unassembled WGS sequence"/>
</dbReference>
<name>A0A919VUV4_9ACTN</name>
<feature type="transmembrane region" description="Helical" evidence="1">
    <location>
        <begin position="312"/>
        <end position="331"/>
    </location>
</feature>
<reference evidence="2" key="1">
    <citation type="submission" date="2021-03" db="EMBL/GenBank/DDBJ databases">
        <title>Whole genome shotgun sequence of Actinoplanes auranticolor NBRC 12245.</title>
        <authorList>
            <person name="Komaki H."/>
            <person name="Tamura T."/>
        </authorList>
    </citation>
    <scope>NUCLEOTIDE SEQUENCE</scope>
    <source>
        <strain evidence="2">NBRC 12245</strain>
    </source>
</reference>
<keyword evidence="1" id="KW-0812">Transmembrane</keyword>
<feature type="transmembrane region" description="Helical" evidence="1">
    <location>
        <begin position="272"/>
        <end position="292"/>
    </location>
</feature>
<comment type="caution">
    <text evidence="2">The sequence shown here is derived from an EMBL/GenBank/DDBJ whole genome shotgun (WGS) entry which is preliminary data.</text>
</comment>
<keyword evidence="1" id="KW-1133">Transmembrane helix</keyword>
<dbReference type="EMBL" id="BOQL01000067">
    <property type="protein sequence ID" value="GIM77591.1"/>
    <property type="molecule type" value="Genomic_DNA"/>
</dbReference>
<keyword evidence="1" id="KW-0472">Membrane</keyword>
<evidence type="ECO:0000313" key="3">
    <source>
        <dbReference type="Proteomes" id="UP000681340"/>
    </source>
</evidence>
<protein>
    <submittedName>
        <fullName evidence="2">Uncharacterized protein</fullName>
    </submittedName>
</protein>
<dbReference type="AlphaFoldDB" id="A0A919VUV4"/>
<accession>A0A919VUV4</accession>
<evidence type="ECO:0000313" key="2">
    <source>
        <dbReference type="EMBL" id="GIM77591.1"/>
    </source>
</evidence>
<feature type="transmembrane region" description="Helical" evidence="1">
    <location>
        <begin position="219"/>
        <end position="241"/>
    </location>
</feature>
<evidence type="ECO:0000256" key="1">
    <source>
        <dbReference type="SAM" id="Phobius"/>
    </source>
</evidence>
<keyword evidence="3" id="KW-1185">Reference proteome</keyword>
<sequence length="347" mass="36738">MVTRPLIAIIGSLDNARGGYEPPLRDAERGREACAELGQSLAEAGCDLLVFSSKPGYVESDVVRGYAQAEKPGRVVARPPRHGEIDFALPPGTDTQVVVQPDTSGEWELSFFRSLLAADGIVMIGGARSTRLAGIVALTQKVPVLPVGCFGGGAGQVWVNLDNVRNDATPEEIVRMGQPWSPESAGELVGLLLTQRARRARRTVVEEQDARRGRWAARAALLCTITALIVAWLGVSFAGGAQPGVRGFLLLLAIPMVAAAAGAMLRNLNEQAGWALAAARGLGAGFVTVFLYVAGELVSVPDLLQRLDVQRLLFFLAPLAFTAGFAFDRVLEKVLSGETRVPGSGTS</sequence>
<feature type="transmembrane region" description="Helical" evidence="1">
    <location>
        <begin position="247"/>
        <end position="265"/>
    </location>
</feature>